<keyword evidence="3" id="KW-1185">Reference proteome</keyword>
<dbReference type="EMBL" id="CAWUHD010000086">
    <property type="protein sequence ID" value="CAK7229428.1"/>
    <property type="molecule type" value="Genomic_DNA"/>
</dbReference>
<dbReference type="PROSITE" id="PS51502">
    <property type="entry name" value="S_R_A_B_BARREL"/>
    <property type="match status" value="1"/>
</dbReference>
<dbReference type="SUPFAM" id="SSF54909">
    <property type="entry name" value="Dimeric alpha+beta barrel"/>
    <property type="match status" value="1"/>
</dbReference>
<accession>A0ABP0CC71</accession>
<dbReference type="Proteomes" id="UP001642482">
    <property type="component" value="Unassembled WGS sequence"/>
</dbReference>
<sequence>MAKPVSRVTLFKIPNVEDQQKLAGLYRDMPTKAVKDGKPYICSVRAGPTKADTRNQGYTFAAISVFNSVEDMVYYDNECAAHQELKGFAKSVNQGAMMVYFEDAL</sequence>
<evidence type="ECO:0000259" key="1">
    <source>
        <dbReference type="PROSITE" id="PS51502"/>
    </source>
</evidence>
<dbReference type="SMART" id="SM00886">
    <property type="entry name" value="Dabb"/>
    <property type="match status" value="1"/>
</dbReference>
<protein>
    <recommendedName>
        <fullName evidence="1">Stress-response A/B barrel domain-containing protein</fullName>
    </recommendedName>
</protein>
<name>A0ABP0CC71_9PEZI</name>
<reference evidence="2 3" key="1">
    <citation type="submission" date="2024-01" db="EMBL/GenBank/DDBJ databases">
        <authorList>
            <person name="Allen C."/>
            <person name="Tagirdzhanova G."/>
        </authorList>
    </citation>
    <scope>NUCLEOTIDE SEQUENCE [LARGE SCALE GENOMIC DNA]</scope>
</reference>
<dbReference type="InterPro" id="IPR011008">
    <property type="entry name" value="Dimeric_a/b-barrel"/>
</dbReference>
<dbReference type="InterPro" id="IPR013097">
    <property type="entry name" value="Dabb"/>
</dbReference>
<dbReference type="Pfam" id="PF07876">
    <property type="entry name" value="Dabb"/>
    <property type="match status" value="1"/>
</dbReference>
<comment type="caution">
    <text evidence="2">The sequence shown here is derived from an EMBL/GenBank/DDBJ whole genome shotgun (WGS) entry which is preliminary data.</text>
</comment>
<organism evidence="2 3">
    <name type="scientific">Sporothrix eucalyptigena</name>
    <dbReference type="NCBI Taxonomy" id="1812306"/>
    <lineage>
        <taxon>Eukaryota</taxon>
        <taxon>Fungi</taxon>
        <taxon>Dikarya</taxon>
        <taxon>Ascomycota</taxon>
        <taxon>Pezizomycotina</taxon>
        <taxon>Sordariomycetes</taxon>
        <taxon>Sordariomycetidae</taxon>
        <taxon>Ophiostomatales</taxon>
        <taxon>Ophiostomataceae</taxon>
        <taxon>Sporothrix</taxon>
    </lineage>
</organism>
<feature type="domain" description="Stress-response A/B barrel" evidence="1">
    <location>
        <begin position="5"/>
        <end position="101"/>
    </location>
</feature>
<evidence type="ECO:0000313" key="3">
    <source>
        <dbReference type="Proteomes" id="UP001642482"/>
    </source>
</evidence>
<proteinExistence type="predicted"/>
<dbReference type="Gene3D" id="3.30.70.100">
    <property type="match status" value="1"/>
</dbReference>
<gene>
    <name evidence="2" type="ORF">SEUCBS140593_007241</name>
</gene>
<evidence type="ECO:0000313" key="2">
    <source>
        <dbReference type="EMBL" id="CAK7229428.1"/>
    </source>
</evidence>